<dbReference type="Proteomes" id="UP000250266">
    <property type="component" value="Unassembled WGS sequence"/>
</dbReference>
<feature type="region of interest" description="Disordered" evidence="1">
    <location>
        <begin position="129"/>
        <end position="191"/>
    </location>
</feature>
<feature type="transmembrane region" description="Helical" evidence="2">
    <location>
        <begin position="87"/>
        <end position="109"/>
    </location>
</feature>
<dbReference type="EMBL" id="KV744837">
    <property type="protein sequence ID" value="OCK84454.1"/>
    <property type="molecule type" value="Genomic_DNA"/>
</dbReference>
<evidence type="ECO:0000313" key="4">
    <source>
        <dbReference type="Proteomes" id="UP000250266"/>
    </source>
</evidence>
<proteinExistence type="predicted"/>
<sequence>MTSPATPSTPASQKVAQPTPTGTWRHPQFDEITRRQHATTFTDSNAKTILWNGAYLLGTFTIPSVAHGWKLFSPIFRLAAAFSPYPFFLMLAFRILLLTNIALALLPLFRRKDEIVDIPLTPSQRAALGLDPNLGMPQTPGTTYITPPRYARSTTRSSRSNTQSPLSGRSSPLGKPVSASNSPFSPNASPLLQKAIGGGAAARRLSYDRQSPLGASLFGDSSSSNTPGTPTPAPAKASVGLNNRWLYERGRGTPGGRGLFA</sequence>
<reference evidence="3 4" key="1">
    <citation type="journal article" date="2016" name="Nat. Commun.">
        <title>Ectomycorrhizal ecology is imprinted in the genome of the dominant symbiotic fungus Cenococcum geophilum.</title>
        <authorList>
            <consortium name="DOE Joint Genome Institute"/>
            <person name="Peter M."/>
            <person name="Kohler A."/>
            <person name="Ohm R.A."/>
            <person name="Kuo A."/>
            <person name="Krutzmann J."/>
            <person name="Morin E."/>
            <person name="Arend M."/>
            <person name="Barry K.W."/>
            <person name="Binder M."/>
            <person name="Choi C."/>
            <person name="Clum A."/>
            <person name="Copeland A."/>
            <person name="Grisel N."/>
            <person name="Haridas S."/>
            <person name="Kipfer T."/>
            <person name="LaButti K."/>
            <person name="Lindquist E."/>
            <person name="Lipzen A."/>
            <person name="Maire R."/>
            <person name="Meier B."/>
            <person name="Mihaltcheva S."/>
            <person name="Molinier V."/>
            <person name="Murat C."/>
            <person name="Poggeler S."/>
            <person name="Quandt C.A."/>
            <person name="Sperisen C."/>
            <person name="Tritt A."/>
            <person name="Tisserant E."/>
            <person name="Crous P.W."/>
            <person name="Henrissat B."/>
            <person name="Nehls U."/>
            <person name="Egli S."/>
            <person name="Spatafora J.W."/>
            <person name="Grigoriev I.V."/>
            <person name="Martin F.M."/>
        </authorList>
    </citation>
    <scope>NUCLEOTIDE SEQUENCE [LARGE SCALE GENOMIC DNA]</scope>
    <source>
        <strain evidence="3 4">CBS 459.81</strain>
    </source>
</reference>
<feature type="compositionally biased region" description="Polar residues" evidence="1">
    <location>
        <begin position="1"/>
        <end position="22"/>
    </location>
</feature>
<dbReference type="InterPro" id="IPR012578">
    <property type="entry name" value="Nucl_pore_cmplx"/>
</dbReference>
<feature type="region of interest" description="Disordered" evidence="1">
    <location>
        <begin position="1"/>
        <end position="26"/>
    </location>
</feature>
<dbReference type="OrthoDB" id="429932at2759"/>
<dbReference type="GO" id="GO:0006606">
    <property type="term" value="P:protein import into nucleus"/>
    <property type="evidence" value="ECO:0007669"/>
    <property type="project" value="TreeGrafter"/>
</dbReference>
<name>A0A8E2JJL8_9PEZI</name>
<dbReference type="GO" id="GO:0005640">
    <property type="term" value="C:nuclear outer membrane"/>
    <property type="evidence" value="ECO:0007669"/>
    <property type="project" value="TreeGrafter"/>
</dbReference>
<dbReference type="PANTHER" id="PTHR28003">
    <property type="entry name" value="NUCLEOPORIN POM34"/>
    <property type="match status" value="1"/>
</dbReference>
<feature type="compositionally biased region" description="Low complexity" evidence="1">
    <location>
        <begin position="146"/>
        <end position="165"/>
    </location>
</feature>
<accession>A0A8E2JJL8</accession>
<feature type="transmembrane region" description="Helical" evidence="2">
    <location>
        <begin position="49"/>
        <end position="67"/>
    </location>
</feature>
<gene>
    <name evidence="3" type="ORF">K432DRAFT_345127</name>
</gene>
<dbReference type="GO" id="GO:0030474">
    <property type="term" value="P:spindle pole body duplication"/>
    <property type="evidence" value="ECO:0007669"/>
    <property type="project" value="TreeGrafter"/>
</dbReference>
<keyword evidence="2" id="KW-0472">Membrane</keyword>
<dbReference type="PANTHER" id="PTHR28003:SF1">
    <property type="entry name" value="NUCLEOPORIN POM34"/>
    <property type="match status" value="1"/>
</dbReference>
<dbReference type="Pfam" id="PF08058">
    <property type="entry name" value="NPCC"/>
    <property type="match status" value="1"/>
</dbReference>
<feature type="compositionally biased region" description="Low complexity" evidence="1">
    <location>
        <begin position="221"/>
        <end position="238"/>
    </location>
</feature>
<evidence type="ECO:0000256" key="2">
    <source>
        <dbReference type="SAM" id="Phobius"/>
    </source>
</evidence>
<feature type="compositionally biased region" description="Low complexity" evidence="1">
    <location>
        <begin position="176"/>
        <end position="190"/>
    </location>
</feature>
<keyword evidence="4" id="KW-1185">Reference proteome</keyword>
<organism evidence="3 4">
    <name type="scientific">Lepidopterella palustris CBS 459.81</name>
    <dbReference type="NCBI Taxonomy" id="1314670"/>
    <lineage>
        <taxon>Eukaryota</taxon>
        <taxon>Fungi</taxon>
        <taxon>Dikarya</taxon>
        <taxon>Ascomycota</taxon>
        <taxon>Pezizomycotina</taxon>
        <taxon>Dothideomycetes</taxon>
        <taxon>Pleosporomycetidae</taxon>
        <taxon>Mytilinidiales</taxon>
        <taxon>Argynnaceae</taxon>
        <taxon>Lepidopterella</taxon>
    </lineage>
</organism>
<dbReference type="AlphaFoldDB" id="A0A8E2JJL8"/>
<evidence type="ECO:0008006" key="5">
    <source>
        <dbReference type="Google" id="ProtNLM"/>
    </source>
</evidence>
<dbReference type="GO" id="GO:0070762">
    <property type="term" value="C:nuclear pore transmembrane ring"/>
    <property type="evidence" value="ECO:0007669"/>
    <property type="project" value="TreeGrafter"/>
</dbReference>
<protein>
    <recommendedName>
        <fullName evidence="5">Nuclear pore complex component</fullName>
    </recommendedName>
</protein>
<keyword evidence="2" id="KW-0812">Transmembrane</keyword>
<feature type="region of interest" description="Disordered" evidence="1">
    <location>
        <begin position="213"/>
        <end position="238"/>
    </location>
</feature>
<evidence type="ECO:0000313" key="3">
    <source>
        <dbReference type="EMBL" id="OCK84454.1"/>
    </source>
</evidence>
<keyword evidence="2" id="KW-1133">Transmembrane helix</keyword>
<evidence type="ECO:0000256" key="1">
    <source>
        <dbReference type="SAM" id="MobiDB-lite"/>
    </source>
</evidence>